<proteinExistence type="predicted"/>
<protein>
    <submittedName>
        <fullName evidence="1">Uncharacterized protein</fullName>
    </submittedName>
</protein>
<organism evidence="1">
    <name type="scientific">Dermatophagoides farinae</name>
    <name type="common">American house dust mite</name>
    <dbReference type="NCBI Taxonomy" id="6954"/>
    <lineage>
        <taxon>Eukaryota</taxon>
        <taxon>Metazoa</taxon>
        <taxon>Ecdysozoa</taxon>
        <taxon>Arthropoda</taxon>
        <taxon>Chelicerata</taxon>
        <taxon>Arachnida</taxon>
        <taxon>Acari</taxon>
        <taxon>Acariformes</taxon>
        <taxon>Sarcoptiformes</taxon>
        <taxon>Astigmata</taxon>
        <taxon>Psoroptidia</taxon>
        <taxon>Analgoidea</taxon>
        <taxon>Pyroglyphidae</taxon>
        <taxon>Dermatophagoidinae</taxon>
        <taxon>Dermatophagoides</taxon>
    </lineage>
</organism>
<gene>
    <name evidence="1" type="ORF">HUG17_9180</name>
</gene>
<dbReference type="AlphaFoldDB" id="A0A9D4NUN5"/>
<reference evidence="1" key="1">
    <citation type="submission" date="2020-06" db="EMBL/GenBank/DDBJ databases">
        <authorList>
            <person name="Ji K."/>
            <person name="Li J."/>
        </authorList>
    </citation>
    <scope>NUCLEOTIDE SEQUENCE</scope>
    <source>
        <strain evidence="1">JKM2019</strain>
        <tissue evidence="1">Whole body</tissue>
    </source>
</reference>
<reference evidence="1" key="2">
    <citation type="journal article" date="2021" name="World Allergy Organ. J.">
        <title>Chromosome-level assembly of Dermatophagoides farinae genome and transcriptome reveals two novel allergens Der f 37 and Der f 39.</title>
        <authorList>
            <person name="Chen J."/>
            <person name="Cai Z."/>
            <person name="Fan D."/>
            <person name="Hu J."/>
            <person name="Hou Y."/>
            <person name="He Y."/>
            <person name="Zhang Z."/>
            <person name="Zhao Z."/>
            <person name="Gao P."/>
            <person name="Hu W."/>
            <person name="Sun J."/>
            <person name="Li J."/>
            <person name="Ji K."/>
        </authorList>
    </citation>
    <scope>NUCLEOTIDE SEQUENCE</scope>
    <source>
        <strain evidence="1">JKM2019</strain>
    </source>
</reference>
<evidence type="ECO:0000313" key="1">
    <source>
        <dbReference type="EMBL" id="KAH7638075.1"/>
    </source>
</evidence>
<dbReference type="EMBL" id="SDOV01000008">
    <property type="protein sequence ID" value="KAH7638075.1"/>
    <property type="molecule type" value="Genomic_DNA"/>
</dbReference>
<name>A0A9D4NUN5_DERFA</name>
<accession>A0A9D4NUN5</accession>
<sequence>MTMNELFGVWYQRTPESITKSYAHHHHHTDWPSNHQHYDHQTGESYQLSQLNALATANDHHDNDVNLHNNNNNNNNVSNRTFLSKFFTRLSSWLFPHHKRRQIASRIRARSACIPLVKSRDMDLDDI</sequence>
<dbReference type="Proteomes" id="UP000828236">
    <property type="component" value="Unassembled WGS sequence"/>
</dbReference>
<comment type="caution">
    <text evidence="1">The sequence shown here is derived from an EMBL/GenBank/DDBJ whole genome shotgun (WGS) entry which is preliminary data.</text>
</comment>